<evidence type="ECO:0000313" key="3">
    <source>
        <dbReference type="Proteomes" id="UP000320888"/>
    </source>
</evidence>
<dbReference type="Gene3D" id="1.10.260.40">
    <property type="entry name" value="lambda repressor-like DNA-binding domains"/>
    <property type="match status" value="1"/>
</dbReference>
<gene>
    <name evidence="2" type="ORF">FNZ23_16345</name>
</gene>
<evidence type="ECO:0000259" key="1">
    <source>
        <dbReference type="PROSITE" id="PS50943"/>
    </source>
</evidence>
<keyword evidence="3" id="KW-1185">Reference proteome</keyword>
<comment type="caution">
    <text evidence="2">The sequence shown here is derived from an EMBL/GenBank/DDBJ whole genome shotgun (WGS) entry which is preliminary data.</text>
</comment>
<dbReference type="EMBL" id="VKLS01000189">
    <property type="protein sequence ID" value="TSB39001.1"/>
    <property type="molecule type" value="Genomic_DNA"/>
</dbReference>
<dbReference type="PROSITE" id="PS50943">
    <property type="entry name" value="HTH_CROC1"/>
    <property type="match status" value="1"/>
</dbReference>
<dbReference type="SMART" id="SM00530">
    <property type="entry name" value="HTH_XRE"/>
    <property type="match status" value="1"/>
</dbReference>
<protein>
    <submittedName>
        <fullName evidence="2">Helix-turn-helix transcriptional regulator</fullName>
    </submittedName>
</protein>
<reference evidence="2 3" key="1">
    <citation type="submission" date="2019-07" db="EMBL/GenBank/DDBJ databases">
        <title>Draft genome for Streptomyces benahoarensis MZ03-48.</title>
        <authorList>
            <person name="Gonzalez-Pimentel J.L."/>
        </authorList>
    </citation>
    <scope>NUCLEOTIDE SEQUENCE [LARGE SCALE GENOMIC DNA]</scope>
    <source>
        <strain evidence="2 3">MZ03-48</strain>
    </source>
</reference>
<dbReference type="InterPro" id="IPR010982">
    <property type="entry name" value="Lambda_DNA-bd_dom_sf"/>
</dbReference>
<dbReference type="CDD" id="cd00093">
    <property type="entry name" value="HTH_XRE"/>
    <property type="match status" value="1"/>
</dbReference>
<dbReference type="AlphaFoldDB" id="A0A553ZC51"/>
<dbReference type="Pfam" id="PF01381">
    <property type="entry name" value="HTH_3"/>
    <property type="match status" value="1"/>
</dbReference>
<dbReference type="InterPro" id="IPR011990">
    <property type="entry name" value="TPR-like_helical_dom_sf"/>
</dbReference>
<dbReference type="InterPro" id="IPR001387">
    <property type="entry name" value="Cro/C1-type_HTH"/>
</dbReference>
<accession>A0A553ZC51</accession>
<dbReference type="OrthoDB" id="3831424at2"/>
<proteinExistence type="predicted"/>
<name>A0A553ZC51_9ACTN</name>
<sequence length="432" mass="46800">MHGRTAPIGAVRAGEGAEVDLAKRRKAMGYSQEKFAHEIGVDRTTAGRWERGETAPEAGMRPKIAELLHLDLIELDVMLNPAECEGPATSPSDVRHDSGDIDDMIRREFLRLIAVTGALSALPPDEVNALSESGETAGEFHRMNSHLWKVYQLARSKSSISPVVQDQLSALTETFRSGSPRRTEVLCEAAGDLFQLAGELAFDRNRYTDATASYTLAASASSNARAHDLWACALVRHAYVDLYAKRFSQAAETLEVAGKVATHGDSALSTRYWVASVQSEAYAGLRNEAACEKALDEAQRVTDLKGTVHNGGWLRFDGSRLLEERGARYLQVGRLDLAESTLKTALATDALAKGASFRRRGVVLVDLASIGAKRRDAEQVTAYGGEALQLAQRTRSGYVARRLQALRAEIGSLGREPRVAELGAAIGALRTP</sequence>
<dbReference type="GO" id="GO:0003677">
    <property type="term" value="F:DNA binding"/>
    <property type="evidence" value="ECO:0007669"/>
    <property type="project" value="InterPro"/>
</dbReference>
<dbReference type="SUPFAM" id="SSF48452">
    <property type="entry name" value="TPR-like"/>
    <property type="match status" value="1"/>
</dbReference>
<dbReference type="Proteomes" id="UP000320888">
    <property type="component" value="Unassembled WGS sequence"/>
</dbReference>
<organism evidence="2 3">
    <name type="scientific">Streptomyces benahoarensis</name>
    <dbReference type="NCBI Taxonomy" id="2595054"/>
    <lineage>
        <taxon>Bacteria</taxon>
        <taxon>Bacillati</taxon>
        <taxon>Actinomycetota</taxon>
        <taxon>Actinomycetes</taxon>
        <taxon>Kitasatosporales</taxon>
        <taxon>Streptomycetaceae</taxon>
        <taxon>Streptomyces</taxon>
    </lineage>
</organism>
<feature type="domain" description="HTH cro/C1-type" evidence="1">
    <location>
        <begin position="21"/>
        <end position="75"/>
    </location>
</feature>
<dbReference type="SUPFAM" id="SSF47413">
    <property type="entry name" value="lambda repressor-like DNA-binding domains"/>
    <property type="match status" value="1"/>
</dbReference>
<evidence type="ECO:0000313" key="2">
    <source>
        <dbReference type="EMBL" id="TSB39001.1"/>
    </source>
</evidence>